<keyword evidence="5" id="KW-1185">Reference proteome</keyword>
<keyword evidence="2" id="KW-0521">NADP</keyword>
<name>A0ABV3FRN7_9NOCA</name>
<dbReference type="Proteomes" id="UP001551695">
    <property type="component" value="Unassembled WGS sequence"/>
</dbReference>
<sequence>MTSQSCPPADEPDTEVAVITGGASGFGLALAEQCARRGMRVALLDIDVDRARAEAEILSARHGIAVTAVDMDASSAASVDAAAATVADRYGRADLVVSNVGVQLFGAVERLTDQEWQWVLDVNVIGSARTARAFLPLLRSAPNGRLAFTTSSSVLDPAGRLGLYQAGKFAVWGLAETLRLELADQITVSVIFPSGMASRHLESSAAVQPAELRRPIGEPADFEAMAASNPGMVRAPVSPEQAAVDIVDEVLAGTRYIITHGDLDAAVRERSALLQDAAQRALSRTSTAESTRH</sequence>
<evidence type="ECO:0000256" key="1">
    <source>
        <dbReference type="ARBA" id="ARBA00006484"/>
    </source>
</evidence>
<dbReference type="EMBL" id="JBFAKC010000004">
    <property type="protein sequence ID" value="MEV0708079.1"/>
    <property type="molecule type" value="Genomic_DNA"/>
</dbReference>
<evidence type="ECO:0000313" key="4">
    <source>
        <dbReference type="EMBL" id="MEV0708079.1"/>
    </source>
</evidence>
<evidence type="ECO:0000256" key="2">
    <source>
        <dbReference type="ARBA" id="ARBA00022857"/>
    </source>
</evidence>
<dbReference type="SUPFAM" id="SSF51735">
    <property type="entry name" value="NAD(P)-binding Rossmann-fold domains"/>
    <property type="match status" value="1"/>
</dbReference>
<dbReference type="EC" id="1.-.-.-" evidence="4"/>
<accession>A0ABV3FRN7</accession>
<dbReference type="InterPro" id="IPR036291">
    <property type="entry name" value="NAD(P)-bd_dom_sf"/>
</dbReference>
<keyword evidence="3 4" id="KW-0560">Oxidoreductase</keyword>
<evidence type="ECO:0000256" key="3">
    <source>
        <dbReference type="ARBA" id="ARBA00023002"/>
    </source>
</evidence>
<proteinExistence type="inferred from homology"/>
<organism evidence="4 5">
    <name type="scientific">Nocardia aurea</name>
    <dbReference type="NCBI Taxonomy" id="2144174"/>
    <lineage>
        <taxon>Bacteria</taxon>
        <taxon>Bacillati</taxon>
        <taxon>Actinomycetota</taxon>
        <taxon>Actinomycetes</taxon>
        <taxon>Mycobacteriales</taxon>
        <taxon>Nocardiaceae</taxon>
        <taxon>Nocardia</taxon>
    </lineage>
</organism>
<protein>
    <submittedName>
        <fullName evidence="4">SDR family oxidoreductase</fullName>
        <ecNumber evidence="4">1.-.-.-</ecNumber>
    </submittedName>
</protein>
<comment type="caution">
    <text evidence="4">The sequence shown here is derived from an EMBL/GenBank/DDBJ whole genome shotgun (WGS) entry which is preliminary data.</text>
</comment>
<dbReference type="InterPro" id="IPR002347">
    <property type="entry name" value="SDR_fam"/>
</dbReference>
<dbReference type="RefSeq" id="WP_357782337.1">
    <property type="nucleotide sequence ID" value="NZ_JBFAKC010000004.1"/>
</dbReference>
<reference evidence="4 5" key="1">
    <citation type="submission" date="2024-06" db="EMBL/GenBank/DDBJ databases">
        <title>The Natural Products Discovery Center: Release of the First 8490 Sequenced Strains for Exploring Actinobacteria Biosynthetic Diversity.</title>
        <authorList>
            <person name="Kalkreuter E."/>
            <person name="Kautsar S.A."/>
            <person name="Yang D."/>
            <person name="Bader C.D."/>
            <person name="Teijaro C.N."/>
            <person name="Fluegel L."/>
            <person name="Davis C.M."/>
            <person name="Simpson J.R."/>
            <person name="Lauterbach L."/>
            <person name="Steele A.D."/>
            <person name="Gui C."/>
            <person name="Meng S."/>
            <person name="Li G."/>
            <person name="Viehrig K."/>
            <person name="Ye F."/>
            <person name="Su P."/>
            <person name="Kiefer A.F."/>
            <person name="Nichols A."/>
            <person name="Cepeda A.J."/>
            <person name="Yan W."/>
            <person name="Fan B."/>
            <person name="Jiang Y."/>
            <person name="Adhikari A."/>
            <person name="Zheng C.-J."/>
            <person name="Schuster L."/>
            <person name="Cowan T.M."/>
            <person name="Smanski M.J."/>
            <person name="Chevrette M.G."/>
            <person name="De Carvalho L.P.S."/>
            <person name="Shen B."/>
        </authorList>
    </citation>
    <scope>NUCLEOTIDE SEQUENCE [LARGE SCALE GENOMIC DNA]</scope>
    <source>
        <strain evidence="4 5">NPDC050403</strain>
    </source>
</reference>
<gene>
    <name evidence="4" type="ORF">AB0I48_10975</name>
</gene>
<dbReference type="PANTHER" id="PTHR43391:SF14">
    <property type="entry name" value="DEHYDROGENASE_REDUCTASE SDR FAMILY PROTEIN 7-LIKE"/>
    <property type="match status" value="1"/>
</dbReference>
<comment type="similarity">
    <text evidence="1">Belongs to the short-chain dehydrogenases/reductases (SDR) family.</text>
</comment>
<dbReference type="CDD" id="cd05233">
    <property type="entry name" value="SDR_c"/>
    <property type="match status" value="1"/>
</dbReference>
<dbReference type="GO" id="GO:0016491">
    <property type="term" value="F:oxidoreductase activity"/>
    <property type="evidence" value="ECO:0007669"/>
    <property type="project" value="UniProtKB-KW"/>
</dbReference>
<dbReference type="Gene3D" id="3.40.50.720">
    <property type="entry name" value="NAD(P)-binding Rossmann-like Domain"/>
    <property type="match status" value="1"/>
</dbReference>
<dbReference type="PANTHER" id="PTHR43391">
    <property type="entry name" value="RETINOL DEHYDROGENASE-RELATED"/>
    <property type="match status" value="1"/>
</dbReference>
<evidence type="ECO:0000313" key="5">
    <source>
        <dbReference type="Proteomes" id="UP001551695"/>
    </source>
</evidence>
<dbReference type="Pfam" id="PF00106">
    <property type="entry name" value="adh_short"/>
    <property type="match status" value="1"/>
</dbReference>
<dbReference type="PRINTS" id="PR00081">
    <property type="entry name" value="GDHRDH"/>
</dbReference>